<keyword evidence="3" id="KW-1185">Reference proteome</keyword>
<feature type="region of interest" description="Disordered" evidence="1">
    <location>
        <begin position="33"/>
        <end position="75"/>
    </location>
</feature>
<feature type="region of interest" description="Disordered" evidence="1">
    <location>
        <begin position="1"/>
        <end position="20"/>
    </location>
</feature>
<proteinExistence type="predicted"/>
<comment type="caution">
    <text evidence="2">The sequence shown here is derived from an EMBL/GenBank/DDBJ whole genome shotgun (WGS) entry which is preliminary data.</text>
</comment>
<sequence>MDATAGNRAKAARLGADRATTAPAAIARSAATGTVAATTAADTGTGGIRTGADLPKAGRSGEIGAMTRPGATRAIGPGMIAGPTIGVEATAATADPRTTKIVAGTADPAIAMTDADSMIAADMTTTLVHRHAAAAATADSVVIATGIRGPIPDGAETSVIDRADSAAPTMRHAVAGTTAGTVATTVTAIATTVTAIATTASAVGTTATVAAIRVASVAARTTAAGRASRAIVPVDSGAREMNLAAVGATVAPMTVDSVGVSTRVAGPGSPTVGTARSATTPGARTVAAVASDGVTTIRPDARSHAQRRSIVPALIAHSVDVAGVTTATSLRPSPRVRGGRATAARE</sequence>
<evidence type="ECO:0000313" key="2">
    <source>
        <dbReference type="EMBL" id="NEW58568.1"/>
    </source>
</evidence>
<evidence type="ECO:0000313" key="3">
    <source>
        <dbReference type="Proteomes" id="UP000470876"/>
    </source>
</evidence>
<reference evidence="2 3" key="1">
    <citation type="submission" date="2020-01" db="EMBL/GenBank/DDBJ databases">
        <title>Genetics and antimicrobial susceptibilities of Nocardia species isolated from the soil; a comparison with species isolated from humans.</title>
        <authorList>
            <person name="Carrasco G."/>
            <person name="Monzon S."/>
            <person name="Sansegundo M."/>
            <person name="Garcia E."/>
            <person name="Garrido N."/>
            <person name="Medina M.J."/>
            <person name="Villalon P."/>
            <person name="Ramirez-Arocha A.C."/>
            <person name="Jimenez P."/>
            <person name="Cuesta I."/>
            <person name="Valdezate S."/>
        </authorList>
    </citation>
    <scope>NUCLEOTIDE SEQUENCE [LARGE SCALE GENOMIC DNA]</scope>
    <source>
        <strain evidence="2 3">CNM20110649</strain>
    </source>
</reference>
<dbReference type="Proteomes" id="UP000470876">
    <property type="component" value="Unassembled WGS sequence"/>
</dbReference>
<name>A0ABX0CPZ3_9NOCA</name>
<protein>
    <submittedName>
        <fullName evidence="2">Uncharacterized protein</fullName>
    </submittedName>
</protein>
<organism evidence="2 3">
    <name type="scientific">Nocardia cyriacigeorgica</name>
    <dbReference type="NCBI Taxonomy" id="135487"/>
    <lineage>
        <taxon>Bacteria</taxon>
        <taxon>Bacillati</taxon>
        <taxon>Actinomycetota</taxon>
        <taxon>Actinomycetes</taxon>
        <taxon>Mycobacteriales</taxon>
        <taxon>Nocardiaceae</taxon>
        <taxon>Nocardia</taxon>
    </lineage>
</organism>
<evidence type="ECO:0000256" key="1">
    <source>
        <dbReference type="SAM" id="MobiDB-lite"/>
    </source>
</evidence>
<accession>A0ABX0CPZ3</accession>
<feature type="compositionally biased region" description="Low complexity" evidence="1">
    <location>
        <begin position="33"/>
        <end position="43"/>
    </location>
</feature>
<dbReference type="RefSeq" id="WP_163825839.1">
    <property type="nucleotide sequence ID" value="NZ_JAAGUX010000058.1"/>
</dbReference>
<dbReference type="EMBL" id="JAAGUX010000058">
    <property type="protein sequence ID" value="NEW58568.1"/>
    <property type="molecule type" value="Genomic_DNA"/>
</dbReference>
<gene>
    <name evidence="2" type="ORF">GV794_23405</name>
</gene>